<dbReference type="AlphaFoldDB" id="A0A4J2D971"/>
<evidence type="ECO:0000313" key="7">
    <source>
        <dbReference type="EMBL" id="VNQ52258.1"/>
    </source>
</evidence>
<evidence type="ECO:0000256" key="4">
    <source>
        <dbReference type="ARBA" id="ARBA00022747"/>
    </source>
</evidence>
<evidence type="ECO:0000256" key="2">
    <source>
        <dbReference type="ARBA" id="ARBA00022603"/>
    </source>
</evidence>
<evidence type="ECO:0000256" key="5">
    <source>
        <dbReference type="ARBA" id="ARBA00023125"/>
    </source>
</evidence>
<gene>
    <name evidence="7" type="ORF">SAMEA3353498_00212</name>
</gene>
<keyword evidence="4" id="KW-0680">Restriction system</keyword>
<evidence type="ECO:0000256" key="3">
    <source>
        <dbReference type="ARBA" id="ARBA00022679"/>
    </source>
</evidence>
<accession>A0A4J2D971</accession>
<dbReference type="GO" id="GO:0009007">
    <property type="term" value="F:site-specific DNA-methyltransferase (adenine-specific) activity"/>
    <property type="evidence" value="ECO:0007669"/>
    <property type="project" value="UniProtKB-EC"/>
</dbReference>
<dbReference type="InterPro" id="IPR029063">
    <property type="entry name" value="SAM-dependent_MTases_sf"/>
</dbReference>
<dbReference type="GO" id="GO:0009307">
    <property type="term" value="P:DNA restriction-modification system"/>
    <property type="evidence" value="ECO:0007669"/>
    <property type="project" value="UniProtKB-KW"/>
</dbReference>
<comment type="catalytic activity">
    <reaction evidence="6">
        <text>a 2'-deoxyadenosine in DNA + S-adenosyl-L-methionine = an N(6)-methyl-2'-deoxyadenosine in DNA + S-adenosyl-L-homocysteine + H(+)</text>
        <dbReference type="Rhea" id="RHEA:15197"/>
        <dbReference type="Rhea" id="RHEA-COMP:12418"/>
        <dbReference type="Rhea" id="RHEA-COMP:12419"/>
        <dbReference type="ChEBI" id="CHEBI:15378"/>
        <dbReference type="ChEBI" id="CHEBI:57856"/>
        <dbReference type="ChEBI" id="CHEBI:59789"/>
        <dbReference type="ChEBI" id="CHEBI:90615"/>
        <dbReference type="ChEBI" id="CHEBI:90616"/>
        <dbReference type="EC" id="2.1.1.72"/>
    </reaction>
</comment>
<evidence type="ECO:0000256" key="1">
    <source>
        <dbReference type="ARBA" id="ARBA00011900"/>
    </source>
</evidence>
<dbReference type="EC" id="2.1.1.72" evidence="1"/>
<keyword evidence="2 7" id="KW-0489">Methyltransferase</keyword>
<reference evidence="7" key="1">
    <citation type="submission" date="2019-04" db="EMBL/GenBank/DDBJ databases">
        <authorList>
            <consortium name="Pathogen Informatics"/>
        </authorList>
    </citation>
    <scope>NUCLEOTIDE SEQUENCE</scope>
    <source>
        <strain evidence="7">GPSC70</strain>
    </source>
</reference>
<keyword evidence="5" id="KW-0238">DNA-binding</keyword>
<keyword evidence="3" id="KW-0808">Transferase</keyword>
<dbReference type="EMBL" id="CAATIH010000001">
    <property type="protein sequence ID" value="VNQ52258.1"/>
    <property type="molecule type" value="Genomic_DNA"/>
</dbReference>
<sequence>MKENLIKSKKRVQKHGEVFTPSWMVQKMLDTPGIKEACENISATFLEPSAGDGNFLQAILERKLSAVIMQYDERSWKTKSLIALSSIYGIEFLEDNLEVARSRMFLYYLDWYEQIFSTKLTIRSDIYKSAYYLIHKNIVRGNTLTQRHPVTDEPIWFNEWQLIKGHSSLVRKVPFALSEFLGKKVEDNTIVEWQLSFFDIDDNFKIEDEAFKKNYGNRRDKYSESIFARRLE</sequence>
<evidence type="ECO:0000256" key="6">
    <source>
        <dbReference type="ARBA" id="ARBA00047942"/>
    </source>
</evidence>
<proteinExistence type="predicted"/>
<name>A0A4J2D971_STREE</name>
<protein>
    <recommendedName>
        <fullName evidence="1">site-specific DNA-methyltransferase (adenine-specific)</fullName>
        <ecNumber evidence="1">2.1.1.72</ecNumber>
    </recommendedName>
</protein>
<dbReference type="Gene3D" id="3.40.50.150">
    <property type="entry name" value="Vaccinia Virus protein VP39"/>
    <property type="match status" value="1"/>
</dbReference>
<dbReference type="PANTHER" id="PTHR33841:SF6">
    <property type="entry name" value="TYPE II METHYLTRANSFERASE M.HINDII"/>
    <property type="match status" value="1"/>
</dbReference>
<dbReference type="GO" id="GO:0032259">
    <property type="term" value="P:methylation"/>
    <property type="evidence" value="ECO:0007669"/>
    <property type="project" value="UniProtKB-KW"/>
</dbReference>
<organism evidence="7">
    <name type="scientific">Streptococcus pneumoniae</name>
    <dbReference type="NCBI Taxonomy" id="1313"/>
    <lineage>
        <taxon>Bacteria</taxon>
        <taxon>Bacillati</taxon>
        <taxon>Bacillota</taxon>
        <taxon>Bacilli</taxon>
        <taxon>Lactobacillales</taxon>
        <taxon>Streptococcaceae</taxon>
        <taxon>Streptococcus</taxon>
    </lineage>
</organism>
<dbReference type="PANTHER" id="PTHR33841">
    <property type="entry name" value="DNA METHYLTRANSFERASE YEEA-RELATED"/>
    <property type="match status" value="1"/>
</dbReference>
<dbReference type="GO" id="GO:0003677">
    <property type="term" value="F:DNA binding"/>
    <property type="evidence" value="ECO:0007669"/>
    <property type="project" value="UniProtKB-KW"/>
</dbReference>
<dbReference type="InterPro" id="IPR050953">
    <property type="entry name" value="N4_N6_ade-DNA_methylase"/>
</dbReference>
<dbReference type="SUPFAM" id="SSF53335">
    <property type="entry name" value="S-adenosyl-L-methionine-dependent methyltransferases"/>
    <property type="match status" value="1"/>
</dbReference>